<sequence length="73" mass="8263">MTCQPQSTTLTIRLSQPHRHIREGNDCFEDDKCSGHPHISRTAENIKKVSMAVRKNRLQTTAESVLGHMSMDT</sequence>
<gene>
    <name evidence="1" type="ORF">TNCV_3107871</name>
</gene>
<evidence type="ECO:0000313" key="2">
    <source>
        <dbReference type="Proteomes" id="UP000887159"/>
    </source>
</evidence>
<dbReference type="Proteomes" id="UP000887159">
    <property type="component" value="Unassembled WGS sequence"/>
</dbReference>
<dbReference type="EMBL" id="BMAU01021257">
    <property type="protein sequence ID" value="GFY06108.1"/>
    <property type="molecule type" value="Genomic_DNA"/>
</dbReference>
<proteinExistence type="predicted"/>
<reference evidence="1" key="1">
    <citation type="submission" date="2020-08" db="EMBL/GenBank/DDBJ databases">
        <title>Multicomponent nature underlies the extraordinary mechanical properties of spider dragline silk.</title>
        <authorList>
            <person name="Kono N."/>
            <person name="Nakamura H."/>
            <person name="Mori M."/>
            <person name="Yoshida Y."/>
            <person name="Ohtoshi R."/>
            <person name="Malay A.D."/>
            <person name="Moran D.A.P."/>
            <person name="Tomita M."/>
            <person name="Numata K."/>
            <person name="Arakawa K."/>
        </authorList>
    </citation>
    <scope>NUCLEOTIDE SEQUENCE</scope>
</reference>
<name>A0A8X6SFN9_TRICX</name>
<evidence type="ECO:0000313" key="1">
    <source>
        <dbReference type="EMBL" id="GFY06108.1"/>
    </source>
</evidence>
<protein>
    <submittedName>
        <fullName evidence="1">Uncharacterized protein</fullName>
    </submittedName>
</protein>
<accession>A0A8X6SFN9</accession>
<keyword evidence="2" id="KW-1185">Reference proteome</keyword>
<dbReference type="AlphaFoldDB" id="A0A8X6SFN9"/>
<comment type="caution">
    <text evidence="1">The sequence shown here is derived from an EMBL/GenBank/DDBJ whole genome shotgun (WGS) entry which is preliminary data.</text>
</comment>
<organism evidence="1 2">
    <name type="scientific">Trichonephila clavipes</name>
    <name type="common">Golden silk orbweaver</name>
    <name type="synonym">Nephila clavipes</name>
    <dbReference type="NCBI Taxonomy" id="2585209"/>
    <lineage>
        <taxon>Eukaryota</taxon>
        <taxon>Metazoa</taxon>
        <taxon>Ecdysozoa</taxon>
        <taxon>Arthropoda</taxon>
        <taxon>Chelicerata</taxon>
        <taxon>Arachnida</taxon>
        <taxon>Araneae</taxon>
        <taxon>Araneomorphae</taxon>
        <taxon>Entelegynae</taxon>
        <taxon>Araneoidea</taxon>
        <taxon>Nephilidae</taxon>
        <taxon>Trichonephila</taxon>
    </lineage>
</organism>